<accession>A0AA39N767</accession>
<keyword evidence="2" id="KW-0472">Membrane</keyword>
<feature type="compositionally biased region" description="Basic and acidic residues" evidence="1">
    <location>
        <begin position="43"/>
        <end position="52"/>
    </location>
</feature>
<feature type="compositionally biased region" description="Low complexity" evidence="1">
    <location>
        <begin position="8"/>
        <end position="21"/>
    </location>
</feature>
<feature type="compositionally biased region" description="Polar residues" evidence="1">
    <location>
        <begin position="74"/>
        <end position="94"/>
    </location>
</feature>
<evidence type="ECO:0000313" key="3">
    <source>
        <dbReference type="EMBL" id="KAK0460024.1"/>
    </source>
</evidence>
<dbReference type="AlphaFoldDB" id="A0AA39N767"/>
<evidence type="ECO:0000256" key="1">
    <source>
        <dbReference type="SAM" id="MobiDB-lite"/>
    </source>
</evidence>
<reference evidence="3" key="1">
    <citation type="submission" date="2023-06" db="EMBL/GenBank/DDBJ databases">
        <authorList>
            <consortium name="Lawrence Berkeley National Laboratory"/>
            <person name="Ahrendt S."/>
            <person name="Sahu N."/>
            <person name="Indic B."/>
            <person name="Wong-Bajracharya J."/>
            <person name="Merenyi Z."/>
            <person name="Ke H.-M."/>
            <person name="Monk M."/>
            <person name="Kocsube S."/>
            <person name="Drula E."/>
            <person name="Lipzen A."/>
            <person name="Balint B."/>
            <person name="Henrissat B."/>
            <person name="Andreopoulos B."/>
            <person name="Martin F.M."/>
            <person name="Harder C.B."/>
            <person name="Rigling D."/>
            <person name="Ford K.L."/>
            <person name="Foster G.D."/>
            <person name="Pangilinan J."/>
            <person name="Papanicolaou A."/>
            <person name="Barry K."/>
            <person name="LaButti K."/>
            <person name="Viragh M."/>
            <person name="Koriabine M."/>
            <person name="Yan M."/>
            <person name="Riley R."/>
            <person name="Champramary S."/>
            <person name="Plett K.L."/>
            <person name="Tsai I.J."/>
            <person name="Slot J."/>
            <person name="Sipos G."/>
            <person name="Plett J."/>
            <person name="Nagy L.G."/>
            <person name="Grigoriev I.V."/>
        </authorList>
    </citation>
    <scope>NUCLEOTIDE SEQUENCE</scope>
    <source>
        <strain evidence="3">CCBAS 213</strain>
    </source>
</reference>
<comment type="caution">
    <text evidence="3">The sequence shown here is derived from an EMBL/GenBank/DDBJ whole genome shotgun (WGS) entry which is preliminary data.</text>
</comment>
<dbReference type="GeneID" id="85363729"/>
<proteinExistence type="predicted"/>
<keyword evidence="4" id="KW-1185">Reference proteome</keyword>
<name>A0AA39N767_ARMTA</name>
<keyword evidence="2" id="KW-1133">Transmembrane helix</keyword>
<feature type="transmembrane region" description="Helical" evidence="2">
    <location>
        <begin position="245"/>
        <end position="267"/>
    </location>
</feature>
<sequence>MPSSPLNSPTMSASLTSSATSIDTPIDVNSLPEEAIASATKTYTKERQRSIHDWQQGVDNSGVAIPPSRPPTSAPTESEQPTVYQTDSQTPRSSVANNVVPRSVLVEIDSIIRSANSPTLNTQWEAHFFQGTTLTSSSNPRLLQAHAAAIMASQGFYIDSDVPRLAEKCVYRAAFAKFDHSKGRETPESIAPFVLEIYRNMGAIYGPMAAEAFRIAITERSMASFESCWLRELPNTFGARNPQPLLFTIAGISLAAFISDLFVWGFLNGSNVIRCLGILLSTMEYMEHLQAIHKILDRTGGGYWRDESGQLMALQHVEEFLFRFLRSARSINLEKSPTGQQYPASVGKTWINEVEQMVRTRYTADLGF</sequence>
<feature type="region of interest" description="Disordered" evidence="1">
    <location>
        <begin position="1"/>
        <end position="94"/>
    </location>
</feature>
<dbReference type="RefSeq" id="XP_060332150.1">
    <property type="nucleotide sequence ID" value="XM_060480181.1"/>
</dbReference>
<evidence type="ECO:0000256" key="2">
    <source>
        <dbReference type="SAM" id="Phobius"/>
    </source>
</evidence>
<dbReference type="EMBL" id="JAUEPS010000013">
    <property type="protein sequence ID" value="KAK0460024.1"/>
    <property type="molecule type" value="Genomic_DNA"/>
</dbReference>
<evidence type="ECO:0000313" key="4">
    <source>
        <dbReference type="Proteomes" id="UP001175211"/>
    </source>
</evidence>
<dbReference type="Proteomes" id="UP001175211">
    <property type="component" value="Unassembled WGS sequence"/>
</dbReference>
<gene>
    <name evidence="3" type="ORF">EV420DRAFT_1747010</name>
</gene>
<protein>
    <submittedName>
        <fullName evidence="3">Uncharacterized protein</fullName>
    </submittedName>
</protein>
<keyword evidence="2" id="KW-0812">Transmembrane</keyword>
<organism evidence="3 4">
    <name type="scientific">Armillaria tabescens</name>
    <name type="common">Ringless honey mushroom</name>
    <name type="synonym">Agaricus tabescens</name>
    <dbReference type="NCBI Taxonomy" id="1929756"/>
    <lineage>
        <taxon>Eukaryota</taxon>
        <taxon>Fungi</taxon>
        <taxon>Dikarya</taxon>
        <taxon>Basidiomycota</taxon>
        <taxon>Agaricomycotina</taxon>
        <taxon>Agaricomycetes</taxon>
        <taxon>Agaricomycetidae</taxon>
        <taxon>Agaricales</taxon>
        <taxon>Marasmiineae</taxon>
        <taxon>Physalacriaceae</taxon>
        <taxon>Desarmillaria</taxon>
    </lineage>
</organism>